<reference evidence="9" key="1">
    <citation type="submission" date="2018-12" db="EMBL/GenBank/DDBJ databases">
        <title>Tengunoibacter tsumagoiensis gen. nov., sp. nov., Dictyobacter kobayashii sp. nov., D. alpinus sp. nov., and D. joshuensis sp. nov. and description of Dictyobacteraceae fam. nov. within the order Ktedonobacterales isolated from Tengu-no-mugimeshi.</title>
        <authorList>
            <person name="Wang C.M."/>
            <person name="Zheng Y."/>
            <person name="Sakai Y."/>
            <person name="Toyoda A."/>
            <person name="Minakuchi Y."/>
            <person name="Abe K."/>
            <person name="Yokota A."/>
            <person name="Yabe S."/>
        </authorList>
    </citation>
    <scope>NUCLEOTIDE SEQUENCE [LARGE SCALE GENOMIC DNA]</scope>
    <source>
        <strain evidence="9">Uno3</strain>
    </source>
</reference>
<dbReference type="GO" id="GO:0140104">
    <property type="term" value="F:molecular carrier activity"/>
    <property type="evidence" value="ECO:0007669"/>
    <property type="project" value="InterPro"/>
</dbReference>
<dbReference type="GO" id="GO:1902358">
    <property type="term" value="P:sulfate transmembrane transport"/>
    <property type="evidence" value="ECO:0007669"/>
    <property type="project" value="InterPro"/>
</dbReference>
<dbReference type="Pfam" id="PF13531">
    <property type="entry name" value="SBP_bac_11"/>
    <property type="match status" value="1"/>
</dbReference>
<gene>
    <name evidence="8" type="ORF">KTT_35370</name>
</gene>
<dbReference type="GO" id="GO:0042597">
    <property type="term" value="C:periplasmic space"/>
    <property type="evidence" value="ECO:0007669"/>
    <property type="project" value="UniProtKB-SubCell"/>
</dbReference>
<evidence type="ECO:0000256" key="3">
    <source>
        <dbReference type="ARBA" id="ARBA00022448"/>
    </source>
</evidence>
<protein>
    <submittedName>
        <fullName evidence="8">VWA domain-containing protein</fullName>
    </submittedName>
</protein>
<evidence type="ECO:0000259" key="7">
    <source>
        <dbReference type="PROSITE" id="PS50234"/>
    </source>
</evidence>
<keyword evidence="3" id="KW-0813">Transport</keyword>
<dbReference type="RefSeq" id="WP_126581182.1">
    <property type="nucleotide sequence ID" value="NZ_BIFR01000001.1"/>
</dbReference>
<dbReference type="SMART" id="SM00327">
    <property type="entry name" value="VWA"/>
    <property type="match status" value="1"/>
</dbReference>
<comment type="subcellular location">
    <subcellularLocation>
        <location evidence="1">Periplasm</location>
    </subcellularLocation>
</comment>
<dbReference type="PROSITE" id="PS51257">
    <property type="entry name" value="PROKAR_LIPOPROTEIN"/>
    <property type="match status" value="1"/>
</dbReference>
<comment type="similarity">
    <text evidence="2">Belongs to the prokaryotic sulfate-binding protein family.</text>
</comment>
<keyword evidence="4" id="KW-0732">Signal</keyword>
<name>A0A402A3D9_9CHLR</name>
<evidence type="ECO:0000313" key="9">
    <source>
        <dbReference type="Proteomes" id="UP000287352"/>
    </source>
</evidence>
<comment type="caution">
    <text evidence="8">The sequence shown here is derived from an EMBL/GenBank/DDBJ whole genome shotgun (WGS) entry which is preliminary data.</text>
</comment>
<keyword evidence="9" id="KW-1185">Reference proteome</keyword>
<keyword evidence="5" id="KW-0574">Periplasm</keyword>
<dbReference type="InterPro" id="IPR002035">
    <property type="entry name" value="VWF_A"/>
</dbReference>
<keyword evidence="6" id="KW-0472">Membrane</keyword>
<feature type="domain" description="VWFA" evidence="7">
    <location>
        <begin position="409"/>
        <end position="591"/>
    </location>
</feature>
<dbReference type="AlphaFoldDB" id="A0A402A3D9"/>
<dbReference type="Gene3D" id="3.40.190.10">
    <property type="entry name" value="Periplasmic binding protein-like II"/>
    <property type="match status" value="2"/>
</dbReference>
<dbReference type="SUPFAM" id="SSF53300">
    <property type="entry name" value="vWA-like"/>
    <property type="match status" value="1"/>
</dbReference>
<evidence type="ECO:0000256" key="5">
    <source>
        <dbReference type="ARBA" id="ARBA00022764"/>
    </source>
</evidence>
<evidence type="ECO:0000256" key="6">
    <source>
        <dbReference type="SAM" id="Phobius"/>
    </source>
</evidence>
<evidence type="ECO:0000256" key="1">
    <source>
        <dbReference type="ARBA" id="ARBA00004418"/>
    </source>
</evidence>
<dbReference type="InterPro" id="IPR036465">
    <property type="entry name" value="vWFA_dom_sf"/>
</dbReference>
<evidence type="ECO:0000256" key="4">
    <source>
        <dbReference type="ARBA" id="ARBA00022729"/>
    </source>
</evidence>
<proteinExistence type="inferred from homology"/>
<accession>A0A402A3D9</accession>
<dbReference type="PROSITE" id="PS50234">
    <property type="entry name" value="VWFA"/>
    <property type="match status" value="1"/>
</dbReference>
<dbReference type="SUPFAM" id="SSF53850">
    <property type="entry name" value="Periplasmic binding protein-like II"/>
    <property type="match status" value="1"/>
</dbReference>
<keyword evidence="6" id="KW-1133">Transmembrane helix</keyword>
<dbReference type="Gene3D" id="3.40.50.410">
    <property type="entry name" value="von Willebrand factor, type A domain"/>
    <property type="match status" value="1"/>
</dbReference>
<organism evidence="8 9">
    <name type="scientific">Tengunoibacter tsumagoiensis</name>
    <dbReference type="NCBI Taxonomy" id="2014871"/>
    <lineage>
        <taxon>Bacteria</taxon>
        <taxon>Bacillati</taxon>
        <taxon>Chloroflexota</taxon>
        <taxon>Ktedonobacteria</taxon>
        <taxon>Ktedonobacterales</taxon>
        <taxon>Dictyobacteraceae</taxon>
        <taxon>Tengunoibacter</taxon>
    </lineage>
</organism>
<dbReference type="PANTHER" id="PTHR30368">
    <property type="entry name" value="SULFATE-BINDING PROTEIN"/>
    <property type="match status" value="1"/>
</dbReference>
<evidence type="ECO:0000256" key="2">
    <source>
        <dbReference type="ARBA" id="ARBA00006099"/>
    </source>
</evidence>
<dbReference type="EMBL" id="BIFR01000001">
    <property type="protein sequence ID" value="GCE13678.1"/>
    <property type="molecule type" value="Genomic_DNA"/>
</dbReference>
<dbReference type="OrthoDB" id="138542at2"/>
<dbReference type="Proteomes" id="UP000287352">
    <property type="component" value="Unassembled WGS sequence"/>
</dbReference>
<dbReference type="Pfam" id="PF00092">
    <property type="entry name" value="VWA"/>
    <property type="match status" value="1"/>
</dbReference>
<dbReference type="PANTHER" id="PTHR30368:SF2">
    <property type="entry name" value="SULFATE-BINDING PROTEIN"/>
    <property type="match status" value="1"/>
</dbReference>
<keyword evidence="6" id="KW-0812">Transmembrane</keyword>
<dbReference type="InterPro" id="IPR005669">
    <property type="entry name" value="Thiosulph/SO4-bd"/>
</dbReference>
<feature type="transmembrane region" description="Helical" evidence="6">
    <location>
        <begin position="12"/>
        <end position="30"/>
    </location>
</feature>
<sequence>MNVLSKHNAKGAWLFSPAIWSLLLVLILSACNDQTTSKPTTQTPTNPGGTAFQCAAHSSNPVSLSFAYGSEKQAWIEDVVKDFNSQKQSACDGTITVTATPMGSGQSMQQIIDGSLKPDIWSPAGSVWLTLLNQKWQNKNGQNLIGTGATDTPSLVSSPVVIAMWKPQAEALGWPQKAIGWSDIAQLSQDPKGWAAYGHPEFGTFKFGHTHPDYSNSGLDAVIAMNYAAVNKTRTITTDDVNNQKTKDFVSSVESSVIHYGDSTGFFADKMFSNGPGYLSATVMYESLVIEANNKIKYPNLAYPVVAIYPKEGTFYSDHPFAVLNGSWMTPAKKAAALTFRNFLLAAPQQSKAQQYGFRPSNVTTKLATPFDSDHGVDPSQPQTLLQVPNADVIQTILTNWGQQRRRVDVELILDRSGSMNDPIGGTTKIEGAKQGLKEFVNLLSDDDQLGLTIFSNASDEITPISQLGPKRQDTLTRIDSIVAEGGTLLFDTIAKQTAALQTLPSKHIKAVVVLTDGDDNLSQLSVDQLIQKVAATGEDAGTSIKIFTIAYGDQANKADLTKIATATGGQEYDGNPQNIQSIYNQISVFF</sequence>
<evidence type="ECO:0000313" key="8">
    <source>
        <dbReference type="EMBL" id="GCE13678.1"/>
    </source>
</evidence>